<dbReference type="AlphaFoldDB" id="A0A3M6UCY8"/>
<sequence length="519" mass="60024">MKIFDHSDREWHTTDHQLYSRNEDGQAPGHYMWVNGRSVLSNAVSENQKTHFKIHTVVELDENKKSHQVVILEHKGGSVVAINQEDDTVIAKELPKPLSQSNSLDEVKKDNPEVLFYKVAREEDSELFYFKSYLKDKQRVLGFDQKGNPMNTSQVQPDQLESWFSSLATAKLKLQFTVEQIHARLFNHSDREWCTANHQLLNCNDTGLIRGHYMWVNGRSVLSNATKENQESHFKTHTLLELYEDKRRPRQVVMLEHKSGYVLAINQDDDTVIAKEPPKPPSEYKILDEVKEDSPEILFYKTARVPGSELYYFTSFLKDKQRIIGFDPEGKQINTTEVQPDKRESWFSIKKNVKVIDHSDREWSTADHQLYSRNEEGEAPGHYMWVNGKSVLSNAISENNKTYFKIHTVVELDENNKPHQVVILEHKSGSVVAINQDDDNVIAKELPKPPSQSDTLKEVKRDSPEVLFYKVAKEPGSELYYFKSYLKDKQRILGFDQEGNPMNTSQVQPKQQESLFSVV</sequence>
<comment type="caution">
    <text evidence="2">The sequence shown here is derived from an EMBL/GenBank/DDBJ whole genome shotgun (WGS) entry which is preliminary data.</text>
</comment>
<feature type="region of interest" description="Disordered" evidence="1">
    <location>
        <begin position="496"/>
        <end position="519"/>
    </location>
</feature>
<evidence type="ECO:0000313" key="2">
    <source>
        <dbReference type="EMBL" id="RMX51426.1"/>
    </source>
</evidence>
<organism evidence="2 3">
    <name type="scientific">Pocillopora damicornis</name>
    <name type="common">Cauliflower coral</name>
    <name type="synonym">Millepora damicornis</name>
    <dbReference type="NCBI Taxonomy" id="46731"/>
    <lineage>
        <taxon>Eukaryota</taxon>
        <taxon>Metazoa</taxon>
        <taxon>Cnidaria</taxon>
        <taxon>Anthozoa</taxon>
        <taxon>Hexacorallia</taxon>
        <taxon>Scleractinia</taxon>
        <taxon>Astrocoeniina</taxon>
        <taxon>Pocilloporidae</taxon>
        <taxon>Pocillopora</taxon>
    </lineage>
</organism>
<evidence type="ECO:0000256" key="1">
    <source>
        <dbReference type="SAM" id="MobiDB-lite"/>
    </source>
</evidence>
<feature type="compositionally biased region" description="Polar residues" evidence="1">
    <location>
        <begin position="500"/>
        <end position="519"/>
    </location>
</feature>
<reference evidence="2 3" key="1">
    <citation type="journal article" date="2018" name="Sci. Rep.">
        <title>Comparative analysis of the Pocillopora damicornis genome highlights role of immune system in coral evolution.</title>
        <authorList>
            <person name="Cunning R."/>
            <person name="Bay R.A."/>
            <person name="Gillette P."/>
            <person name="Baker A.C."/>
            <person name="Traylor-Knowles N."/>
        </authorList>
    </citation>
    <scope>NUCLEOTIDE SEQUENCE [LARGE SCALE GENOMIC DNA]</scope>
    <source>
        <strain evidence="2">RSMAS</strain>
        <tissue evidence="2">Whole animal</tissue>
    </source>
</reference>
<keyword evidence="3" id="KW-1185">Reference proteome</keyword>
<evidence type="ECO:0000313" key="3">
    <source>
        <dbReference type="Proteomes" id="UP000275408"/>
    </source>
</evidence>
<protein>
    <submittedName>
        <fullName evidence="2">Uncharacterized protein</fullName>
    </submittedName>
</protein>
<dbReference type="EMBL" id="RCHS01001791">
    <property type="protein sequence ID" value="RMX51426.1"/>
    <property type="molecule type" value="Genomic_DNA"/>
</dbReference>
<gene>
    <name evidence="2" type="ORF">pdam_00012611</name>
</gene>
<dbReference type="OrthoDB" id="5964024at2759"/>
<dbReference type="Gene3D" id="2.80.10.50">
    <property type="match status" value="2"/>
</dbReference>
<accession>A0A3M6UCY8</accession>
<dbReference type="Proteomes" id="UP000275408">
    <property type="component" value="Unassembled WGS sequence"/>
</dbReference>
<proteinExistence type="predicted"/>
<name>A0A3M6UCY8_POCDA</name>